<dbReference type="EC" id="5.6.2.4" evidence="9"/>
<dbReference type="AlphaFoldDB" id="A0A2A2I3Y0"/>
<evidence type="ECO:0000256" key="4">
    <source>
        <dbReference type="ARBA" id="ARBA00022806"/>
    </source>
</evidence>
<dbReference type="Pfam" id="PF13361">
    <property type="entry name" value="UvrD_C"/>
    <property type="match status" value="1"/>
</dbReference>
<dbReference type="InterPro" id="IPR027417">
    <property type="entry name" value="P-loop_NTPase"/>
</dbReference>
<dbReference type="GO" id="GO:0000725">
    <property type="term" value="P:recombinational repair"/>
    <property type="evidence" value="ECO:0007669"/>
    <property type="project" value="TreeGrafter"/>
</dbReference>
<dbReference type="InterPro" id="IPR013986">
    <property type="entry name" value="DExx_box_DNA_helicase_dom_sf"/>
</dbReference>
<feature type="region of interest" description="Disordered" evidence="13">
    <location>
        <begin position="652"/>
        <end position="671"/>
    </location>
</feature>
<evidence type="ECO:0000256" key="13">
    <source>
        <dbReference type="SAM" id="MobiDB-lite"/>
    </source>
</evidence>
<evidence type="ECO:0000256" key="3">
    <source>
        <dbReference type="ARBA" id="ARBA00022801"/>
    </source>
</evidence>
<dbReference type="PROSITE" id="PS51198">
    <property type="entry name" value="UVRD_HELICASE_ATP_BIND"/>
    <property type="match status" value="1"/>
</dbReference>
<evidence type="ECO:0000256" key="10">
    <source>
        <dbReference type="ARBA" id="ARBA00034923"/>
    </source>
</evidence>
<comment type="similarity">
    <text evidence="1">Belongs to the helicase family. UvrD subfamily.</text>
</comment>
<dbReference type="EMBL" id="NMPM01000042">
    <property type="protein sequence ID" value="PAV25994.1"/>
    <property type="molecule type" value="Genomic_DNA"/>
</dbReference>
<organism evidence="16 17">
    <name type="scientific">Tamilnaduibacter salinus</name>
    <dbReference type="NCBI Taxonomy" id="1484056"/>
    <lineage>
        <taxon>Bacteria</taxon>
        <taxon>Pseudomonadati</taxon>
        <taxon>Pseudomonadota</taxon>
        <taxon>Gammaproteobacteria</taxon>
        <taxon>Pseudomonadales</taxon>
        <taxon>Marinobacteraceae</taxon>
        <taxon>Tamilnaduibacter</taxon>
    </lineage>
</organism>
<dbReference type="Gene3D" id="3.40.50.300">
    <property type="entry name" value="P-loop containing nucleotide triphosphate hydrolases"/>
    <property type="match status" value="2"/>
</dbReference>
<dbReference type="CDD" id="cd17932">
    <property type="entry name" value="DEXQc_UvrD"/>
    <property type="match status" value="1"/>
</dbReference>
<comment type="catalytic activity">
    <reaction evidence="8">
        <text>Couples ATP hydrolysis with the unwinding of duplex DNA by translocating in the 3'-5' direction.</text>
        <dbReference type="EC" id="5.6.2.4"/>
    </reaction>
</comment>
<dbReference type="InterPro" id="IPR014017">
    <property type="entry name" value="DNA_helicase_UvrD-like_C"/>
</dbReference>
<evidence type="ECO:0000256" key="8">
    <source>
        <dbReference type="ARBA" id="ARBA00034617"/>
    </source>
</evidence>
<keyword evidence="4 12" id="KW-0347">Helicase</keyword>
<sequence length="750" mass="85720">MTFPLPPHLTDEQRAIITADDEHTLITAVAGSGKTTTMAWRIHYLLHQGHAPRRMLVLMFNRRAREDFQRKLTAITPDTRLSLPDVRTYHSMGFRLYQRFVREGYLPDFNREVLSEQEIHFQVWQLTRQLVPEDLQDEVRRNKKEFVEMGAGFIDQVKTTIKPPEQIFEEQGHAAKHRYLVDLFHGFEQWRKRHSRISYADMLYEPVLAIHRNPPLQRLVGNKMDLVLVDEYQDTNEIQHLLLRYVAGDRARVTVVGDPDQTIYEFRGAEPAFILHRFTDEFDQPRQRTLSLTFRHGHQLTLAANHLITHNQGRHDVLSHAHPATPATRVHHHPTQQDSDALLPLIEGSRDALDRMAVLFRVWSQSVPIELQLLARQIPYQIDSGKGALFTHEVEAITQILRVCAGHLPALPPESREPVARRLLRFPHCGLKESELRDLSRSLAHFDRDWGQRLLNLDFESMTAMAARKLKRLGEALTALDGFSGPAHQLIARYADATDLFEGIRSLAMTHEAADERIDTVQGFQRYLRSLDVAAPEALSHLDQLRHQARQTNRGGVRLSTVHRTKGLEWPVVVIPGLQEKYLPHRVRDGNLTRDQIESERRLLYVAMTRAQDELHLIGPPASGPAHLDGDQAPSRFVAELSLPLSKDLGQQLDQAPGAGTTLQSQHPATPVSHRYLTREGLTFDADQAEGDDEAASSIWHHERVTHAILGGGTVTTEEDRSFQVRFDDGRILDFTKHNAHLYFRPDPSR</sequence>
<dbReference type="Pfam" id="PF00580">
    <property type="entry name" value="UvrD-helicase"/>
    <property type="match status" value="1"/>
</dbReference>
<dbReference type="InterPro" id="IPR014016">
    <property type="entry name" value="UvrD-like_ATP-bd"/>
</dbReference>
<evidence type="ECO:0000256" key="9">
    <source>
        <dbReference type="ARBA" id="ARBA00034808"/>
    </source>
</evidence>
<evidence type="ECO:0000256" key="2">
    <source>
        <dbReference type="ARBA" id="ARBA00022741"/>
    </source>
</evidence>
<comment type="caution">
    <text evidence="16">The sequence shown here is derived from an EMBL/GenBank/DDBJ whole genome shotgun (WGS) entry which is preliminary data.</text>
</comment>
<name>A0A2A2I3Y0_9GAMM</name>
<evidence type="ECO:0000259" key="15">
    <source>
        <dbReference type="PROSITE" id="PS51217"/>
    </source>
</evidence>
<dbReference type="GO" id="GO:0043138">
    <property type="term" value="F:3'-5' DNA helicase activity"/>
    <property type="evidence" value="ECO:0007669"/>
    <property type="project" value="UniProtKB-EC"/>
</dbReference>
<reference evidence="16 17" key="1">
    <citation type="submission" date="2017-07" db="EMBL/GenBank/DDBJ databases">
        <title>Tamlnaduibacter salinus (Mi-7) genome sequencing.</title>
        <authorList>
            <person name="Verma A."/>
            <person name="Krishnamurthi S."/>
        </authorList>
    </citation>
    <scope>NUCLEOTIDE SEQUENCE [LARGE SCALE GENOMIC DNA]</scope>
    <source>
        <strain evidence="16 17">Mi-7</strain>
    </source>
</reference>
<keyword evidence="3 12" id="KW-0378">Hydrolase</keyword>
<comment type="catalytic activity">
    <reaction evidence="11">
        <text>ATP + H2O = ADP + phosphate + H(+)</text>
        <dbReference type="Rhea" id="RHEA:13065"/>
        <dbReference type="ChEBI" id="CHEBI:15377"/>
        <dbReference type="ChEBI" id="CHEBI:15378"/>
        <dbReference type="ChEBI" id="CHEBI:30616"/>
        <dbReference type="ChEBI" id="CHEBI:43474"/>
        <dbReference type="ChEBI" id="CHEBI:456216"/>
        <dbReference type="EC" id="5.6.2.4"/>
    </reaction>
</comment>
<feature type="binding site" evidence="12">
    <location>
        <begin position="28"/>
        <end position="35"/>
    </location>
    <ligand>
        <name>ATP</name>
        <dbReference type="ChEBI" id="CHEBI:30616"/>
    </ligand>
</feature>
<dbReference type="GO" id="GO:0016887">
    <property type="term" value="F:ATP hydrolysis activity"/>
    <property type="evidence" value="ECO:0007669"/>
    <property type="project" value="RHEA"/>
</dbReference>
<evidence type="ECO:0000256" key="7">
    <source>
        <dbReference type="ARBA" id="ARBA00023235"/>
    </source>
</evidence>
<dbReference type="Gene3D" id="1.10.486.10">
    <property type="entry name" value="PCRA, domain 4"/>
    <property type="match status" value="1"/>
</dbReference>
<keyword evidence="7" id="KW-0413">Isomerase</keyword>
<evidence type="ECO:0000256" key="1">
    <source>
        <dbReference type="ARBA" id="ARBA00009922"/>
    </source>
</evidence>
<dbReference type="SUPFAM" id="SSF52540">
    <property type="entry name" value="P-loop containing nucleoside triphosphate hydrolases"/>
    <property type="match status" value="1"/>
</dbReference>
<dbReference type="Proteomes" id="UP000218332">
    <property type="component" value="Unassembled WGS sequence"/>
</dbReference>
<evidence type="ECO:0000256" key="12">
    <source>
        <dbReference type="PROSITE-ProRule" id="PRU00560"/>
    </source>
</evidence>
<dbReference type="InterPro" id="IPR000212">
    <property type="entry name" value="DNA_helicase_UvrD/REP"/>
</dbReference>
<keyword evidence="2 12" id="KW-0547">Nucleotide-binding</keyword>
<proteinExistence type="inferred from homology"/>
<dbReference type="GO" id="GO:0005524">
    <property type="term" value="F:ATP binding"/>
    <property type="evidence" value="ECO:0007669"/>
    <property type="project" value="UniProtKB-UniRule"/>
</dbReference>
<dbReference type="PANTHER" id="PTHR11070">
    <property type="entry name" value="UVRD / RECB / PCRA DNA HELICASE FAMILY MEMBER"/>
    <property type="match status" value="1"/>
</dbReference>
<dbReference type="Gene3D" id="1.10.10.160">
    <property type="match status" value="1"/>
</dbReference>
<feature type="domain" description="UvrD-like helicase C-terminal" evidence="15">
    <location>
        <begin position="298"/>
        <end position="567"/>
    </location>
</feature>
<dbReference type="GO" id="GO:0003677">
    <property type="term" value="F:DNA binding"/>
    <property type="evidence" value="ECO:0007669"/>
    <property type="project" value="UniProtKB-KW"/>
</dbReference>
<keyword evidence="5 12" id="KW-0067">ATP-binding</keyword>
<keyword evidence="6" id="KW-0238">DNA-binding</keyword>
<dbReference type="RefSeq" id="WP_095611021.1">
    <property type="nucleotide sequence ID" value="NZ_NMPM01000042.1"/>
</dbReference>
<protein>
    <recommendedName>
        <fullName evidence="9">DNA 3'-5' helicase</fullName>
        <ecNumber evidence="9">5.6.2.4</ecNumber>
    </recommendedName>
    <alternativeName>
        <fullName evidence="10">DNA 3'-5' helicase II</fullName>
    </alternativeName>
</protein>
<accession>A0A2A2I3Y0</accession>
<evidence type="ECO:0000256" key="5">
    <source>
        <dbReference type="ARBA" id="ARBA00022840"/>
    </source>
</evidence>
<dbReference type="PANTHER" id="PTHR11070:SF2">
    <property type="entry name" value="ATP-DEPENDENT DNA HELICASE SRS2"/>
    <property type="match status" value="1"/>
</dbReference>
<evidence type="ECO:0000256" key="11">
    <source>
        <dbReference type="ARBA" id="ARBA00048988"/>
    </source>
</evidence>
<evidence type="ECO:0000256" key="6">
    <source>
        <dbReference type="ARBA" id="ARBA00023125"/>
    </source>
</evidence>
<feature type="domain" description="UvrD-like helicase ATP-binding" evidence="14">
    <location>
        <begin position="7"/>
        <end position="297"/>
    </location>
</feature>
<evidence type="ECO:0000259" key="14">
    <source>
        <dbReference type="PROSITE" id="PS51198"/>
    </source>
</evidence>
<evidence type="ECO:0000313" key="17">
    <source>
        <dbReference type="Proteomes" id="UP000218332"/>
    </source>
</evidence>
<gene>
    <name evidence="16" type="ORF">CF392_08325</name>
</gene>
<keyword evidence="17" id="KW-1185">Reference proteome</keyword>
<evidence type="ECO:0000313" key="16">
    <source>
        <dbReference type="EMBL" id="PAV25994.1"/>
    </source>
</evidence>
<dbReference type="PROSITE" id="PS51217">
    <property type="entry name" value="UVRD_HELICASE_CTER"/>
    <property type="match status" value="1"/>
</dbReference>